<keyword evidence="5" id="KW-0812">Transmembrane</keyword>
<dbReference type="Proteomes" id="UP000759131">
    <property type="component" value="Unassembled WGS sequence"/>
</dbReference>
<dbReference type="EMBL" id="CAJPIZ010005796">
    <property type="protein sequence ID" value="CAG2108955.1"/>
    <property type="molecule type" value="Genomic_DNA"/>
</dbReference>
<dbReference type="InterPro" id="IPR001128">
    <property type="entry name" value="Cyt_P450"/>
</dbReference>
<proteinExistence type="inferred from homology"/>
<dbReference type="Gene3D" id="1.10.630.10">
    <property type="entry name" value="Cytochrome P450"/>
    <property type="match status" value="2"/>
</dbReference>
<dbReference type="GO" id="GO:0004497">
    <property type="term" value="F:monooxygenase activity"/>
    <property type="evidence" value="ECO:0007669"/>
    <property type="project" value="UniProtKB-KW"/>
</dbReference>
<dbReference type="OrthoDB" id="1055148at2759"/>
<feature type="transmembrane region" description="Helical" evidence="5">
    <location>
        <begin position="12"/>
        <end position="32"/>
    </location>
</feature>
<keyword evidence="2" id="KW-0479">Metal-binding</keyword>
<dbReference type="Pfam" id="PF00067">
    <property type="entry name" value="p450"/>
    <property type="match status" value="2"/>
</dbReference>
<keyword evidence="5" id="KW-0472">Membrane</keyword>
<evidence type="ECO:0000313" key="7">
    <source>
        <dbReference type="Proteomes" id="UP000759131"/>
    </source>
</evidence>
<organism evidence="6">
    <name type="scientific">Medioppia subpectinata</name>
    <dbReference type="NCBI Taxonomy" id="1979941"/>
    <lineage>
        <taxon>Eukaryota</taxon>
        <taxon>Metazoa</taxon>
        <taxon>Ecdysozoa</taxon>
        <taxon>Arthropoda</taxon>
        <taxon>Chelicerata</taxon>
        <taxon>Arachnida</taxon>
        <taxon>Acari</taxon>
        <taxon>Acariformes</taxon>
        <taxon>Sarcoptiformes</taxon>
        <taxon>Oribatida</taxon>
        <taxon>Brachypylina</taxon>
        <taxon>Oppioidea</taxon>
        <taxon>Oppiidae</taxon>
        <taxon>Medioppia</taxon>
    </lineage>
</organism>
<evidence type="ECO:0000313" key="6">
    <source>
        <dbReference type="EMBL" id="CAD7628525.1"/>
    </source>
</evidence>
<dbReference type="InterPro" id="IPR050182">
    <property type="entry name" value="Cytochrome_P450_fam2"/>
</dbReference>
<dbReference type="InterPro" id="IPR036396">
    <property type="entry name" value="Cyt_P450_sf"/>
</dbReference>
<accession>A0A7R9KSZ7</accession>
<gene>
    <name evidence="6" type="ORF">OSB1V03_LOCUS8946</name>
</gene>
<protein>
    <recommendedName>
        <fullName evidence="8">Cytochrome P450</fullName>
    </recommendedName>
</protein>
<dbReference type="PRINTS" id="PR00463">
    <property type="entry name" value="EP450I"/>
</dbReference>
<evidence type="ECO:0000256" key="2">
    <source>
        <dbReference type="ARBA" id="ARBA00022723"/>
    </source>
</evidence>
<name>A0A7R9KSZ7_9ACAR</name>
<sequence>MFNTNKLINYQNVLSLPMVITIIIGLIVYYIIHFYANLRHYPPGPTPLPFIGNILLFRNIKRHLNEDLRQLYDIYGPVVTVWVGPKPVVIVGDPHVVKQAFSRPEFMGRMDNMLSSILCDSEHRDLLLNSHISSWESLRKVAHIAVRLDLEYFTKFKYYATGFLNDMDNTFILCEYIPVCRLFMSDPLAKFRTTYNQCFDYTLNVLKTHKNTYDESVCRDFCDVYIGAKRKAEVECLPGVQWLTNNNIAASLMDVAVAGTETTYTTIQWMVLFVAYFENWHQKLMVEIDEVLGHRVATMADRPRMHCVNAFIAETLRYRTAAPLGYPRVTLSDTTIST</sequence>
<evidence type="ECO:0000256" key="4">
    <source>
        <dbReference type="ARBA" id="ARBA00023033"/>
    </source>
</evidence>
<evidence type="ECO:0000256" key="3">
    <source>
        <dbReference type="ARBA" id="ARBA00023004"/>
    </source>
</evidence>
<reference evidence="6" key="1">
    <citation type="submission" date="2020-11" db="EMBL/GenBank/DDBJ databases">
        <authorList>
            <person name="Tran Van P."/>
        </authorList>
    </citation>
    <scope>NUCLEOTIDE SEQUENCE</scope>
</reference>
<evidence type="ECO:0008006" key="8">
    <source>
        <dbReference type="Google" id="ProtNLM"/>
    </source>
</evidence>
<dbReference type="PANTHER" id="PTHR24300">
    <property type="entry name" value="CYTOCHROME P450 508A4-RELATED"/>
    <property type="match status" value="1"/>
</dbReference>
<keyword evidence="4" id="KW-0560">Oxidoreductase</keyword>
<keyword evidence="5" id="KW-1133">Transmembrane helix</keyword>
<keyword evidence="3" id="KW-0408">Iron</keyword>
<keyword evidence="4" id="KW-0503">Monooxygenase</keyword>
<keyword evidence="7" id="KW-1185">Reference proteome</keyword>
<dbReference type="GO" id="GO:0020037">
    <property type="term" value="F:heme binding"/>
    <property type="evidence" value="ECO:0007669"/>
    <property type="project" value="InterPro"/>
</dbReference>
<evidence type="ECO:0000256" key="1">
    <source>
        <dbReference type="ARBA" id="ARBA00010617"/>
    </source>
</evidence>
<evidence type="ECO:0000256" key="5">
    <source>
        <dbReference type="SAM" id="Phobius"/>
    </source>
</evidence>
<dbReference type="EMBL" id="OC860371">
    <property type="protein sequence ID" value="CAD7628525.1"/>
    <property type="molecule type" value="Genomic_DNA"/>
</dbReference>
<comment type="similarity">
    <text evidence="1">Belongs to the cytochrome P450 family.</text>
</comment>
<dbReference type="GO" id="GO:0005506">
    <property type="term" value="F:iron ion binding"/>
    <property type="evidence" value="ECO:0007669"/>
    <property type="project" value="InterPro"/>
</dbReference>
<dbReference type="SUPFAM" id="SSF48264">
    <property type="entry name" value="Cytochrome P450"/>
    <property type="match status" value="1"/>
</dbReference>
<dbReference type="AlphaFoldDB" id="A0A7R9KSZ7"/>
<dbReference type="GO" id="GO:0016705">
    <property type="term" value="F:oxidoreductase activity, acting on paired donors, with incorporation or reduction of molecular oxygen"/>
    <property type="evidence" value="ECO:0007669"/>
    <property type="project" value="InterPro"/>
</dbReference>
<dbReference type="PANTHER" id="PTHR24300:SF375">
    <property type="entry name" value="CYTOCHROME P450 FAMILY"/>
    <property type="match status" value="1"/>
</dbReference>
<dbReference type="InterPro" id="IPR002401">
    <property type="entry name" value="Cyt_P450_E_grp-I"/>
</dbReference>